<protein>
    <recommendedName>
        <fullName evidence="3">Transposase</fullName>
    </recommendedName>
</protein>
<dbReference type="OrthoDB" id="9803878at2"/>
<accession>A0A165WRM3</accession>
<dbReference type="EMBL" id="LMCB01000043">
    <property type="protein sequence ID" value="KZL16820.1"/>
    <property type="molecule type" value="Genomic_DNA"/>
</dbReference>
<dbReference type="PATRIC" id="fig|989403.3.peg.3537"/>
<evidence type="ECO:0008006" key="3">
    <source>
        <dbReference type="Google" id="ProtNLM"/>
    </source>
</evidence>
<reference evidence="1" key="1">
    <citation type="submission" date="2015-10" db="EMBL/GenBank/DDBJ databases">
        <authorList>
            <person name="Gilbert D.G."/>
        </authorList>
    </citation>
    <scope>NUCLEOTIDE SEQUENCE</scope>
    <source>
        <strain evidence="1">Ad2</strain>
    </source>
</reference>
<evidence type="ECO:0000313" key="2">
    <source>
        <dbReference type="Proteomes" id="UP000076577"/>
    </source>
</evidence>
<evidence type="ECO:0000313" key="1">
    <source>
        <dbReference type="EMBL" id="KZL16820.1"/>
    </source>
</evidence>
<dbReference type="AlphaFoldDB" id="A0A165WRM3"/>
<name>A0A165WRM3_9HYPH</name>
<dbReference type="SUPFAM" id="SSF48295">
    <property type="entry name" value="TrpR-like"/>
    <property type="match status" value="1"/>
</dbReference>
<gene>
    <name evidence="1" type="ORF">PsAD2_03292</name>
</gene>
<comment type="caution">
    <text evidence="1">The sequence shown here is derived from an EMBL/GenBank/DDBJ whole genome shotgun (WGS) entry which is preliminary data.</text>
</comment>
<proteinExistence type="predicted"/>
<organism evidence="1 2">
    <name type="scientific">Pseudovibrio axinellae</name>
    <dbReference type="NCBI Taxonomy" id="989403"/>
    <lineage>
        <taxon>Bacteria</taxon>
        <taxon>Pseudomonadati</taxon>
        <taxon>Pseudomonadota</taxon>
        <taxon>Alphaproteobacteria</taxon>
        <taxon>Hyphomicrobiales</taxon>
        <taxon>Stappiaceae</taxon>
        <taxon>Pseudovibrio</taxon>
    </lineage>
</organism>
<dbReference type="Proteomes" id="UP000076577">
    <property type="component" value="Unassembled WGS sequence"/>
</dbReference>
<keyword evidence="2" id="KW-1185">Reference proteome</keyword>
<dbReference type="GO" id="GO:0043565">
    <property type="term" value="F:sequence-specific DNA binding"/>
    <property type="evidence" value="ECO:0007669"/>
    <property type="project" value="InterPro"/>
</dbReference>
<sequence>MSRRPRWNHSPAFKAKVAFAAIRGEKTLSELAQDFNVHANQIMQRKGQAVAAIPDVFGADKQAKQEPEVEIKRLHAKALRVSKSSVY</sequence>
<dbReference type="STRING" id="989403.SAMN05421798_11625"/>
<reference evidence="1" key="2">
    <citation type="journal article" date="2016" name="Front. Microbiol.">
        <title>Comparative Genomic Analysis Reveals a Diverse Repertoire of Genes Involved in Prokaryote-Eukaryote Interactions within the Pseudovibrio Genus.</title>
        <authorList>
            <person name="Romano S."/>
            <person name="Fernandez-Guerra A."/>
            <person name="Reen F.J."/>
            <person name="Glockner F.O."/>
            <person name="Crowley S.P."/>
            <person name="O'Sullivan O."/>
            <person name="Cotter P.D."/>
            <person name="Adams C."/>
            <person name="Dobson A.D."/>
            <person name="O'Gara F."/>
        </authorList>
    </citation>
    <scope>NUCLEOTIDE SEQUENCE [LARGE SCALE GENOMIC DNA]</scope>
    <source>
        <strain evidence="1">Ad2</strain>
    </source>
</reference>
<dbReference type="InterPro" id="IPR010921">
    <property type="entry name" value="Trp_repressor/repl_initiator"/>
</dbReference>